<name>A0A9W9PSY1_9EURO</name>
<organism evidence="2 3">
    <name type="scientific">Penicillium atrosanguineum</name>
    <dbReference type="NCBI Taxonomy" id="1132637"/>
    <lineage>
        <taxon>Eukaryota</taxon>
        <taxon>Fungi</taxon>
        <taxon>Dikarya</taxon>
        <taxon>Ascomycota</taxon>
        <taxon>Pezizomycotina</taxon>
        <taxon>Eurotiomycetes</taxon>
        <taxon>Eurotiomycetidae</taxon>
        <taxon>Eurotiales</taxon>
        <taxon>Aspergillaceae</taxon>
        <taxon>Penicillium</taxon>
    </lineage>
</organism>
<feature type="region of interest" description="Disordered" evidence="1">
    <location>
        <begin position="1"/>
        <end position="20"/>
    </location>
</feature>
<evidence type="ECO:0000313" key="2">
    <source>
        <dbReference type="EMBL" id="KAJ5308428.1"/>
    </source>
</evidence>
<keyword evidence="3" id="KW-1185">Reference proteome</keyword>
<feature type="region of interest" description="Disordered" evidence="1">
    <location>
        <begin position="30"/>
        <end position="73"/>
    </location>
</feature>
<protein>
    <submittedName>
        <fullName evidence="2">Uncharacterized protein</fullName>
    </submittedName>
</protein>
<evidence type="ECO:0000256" key="1">
    <source>
        <dbReference type="SAM" id="MobiDB-lite"/>
    </source>
</evidence>
<sequence length="92" mass="10290">MSRMQRILHRLLPNPTSDTTQNVYKVERPAVPPSDIRLRRDPTQPIAYSNHPVSPAPTTRVLRRGSNPTNRDDAETSVAALVVFLGLDETLC</sequence>
<dbReference type="EMBL" id="JAPZBO010000008">
    <property type="protein sequence ID" value="KAJ5308428.1"/>
    <property type="molecule type" value="Genomic_DNA"/>
</dbReference>
<dbReference type="Proteomes" id="UP001147746">
    <property type="component" value="Unassembled WGS sequence"/>
</dbReference>
<accession>A0A9W9PSY1</accession>
<evidence type="ECO:0000313" key="3">
    <source>
        <dbReference type="Proteomes" id="UP001147746"/>
    </source>
</evidence>
<proteinExistence type="predicted"/>
<reference evidence="2" key="2">
    <citation type="journal article" date="2023" name="IMA Fungus">
        <title>Comparative genomic study of the Penicillium genus elucidates a diverse pangenome and 15 lateral gene transfer events.</title>
        <authorList>
            <person name="Petersen C."/>
            <person name="Sorensen T."/>
            <person name="Nielsen M.R."/>
            <person name="Sondergaard T.E."/>
            <person name="Sorensen J.L."/>
            <person name="Fitzpatrick D.A."/>
            <person name="Frisvad J.C."/>
            <person name="Nielsen K.L."/>
        </authorList>
    </citation>
    <scope>NUCLEOTIDE SEQUENCE</scope>
    <source>
        <strain evidence="2">IBT 21472</strain>
    </source>
</reference>
<gene>
    <name evidence="2" type="ORF">N7476_009084</name>
</gene>
<comment type="caution">
    <text evidence="2">The sequence shown here is derived from an EMBL/GenBank/DDBJ whole genome shotgun (WGS) entry which is preliminary data.</text>
</comment>
<reference evidence="2" key="1">
    <citation type="submission" date="2022-12" db="EMBL/GenBank/DDBJ databases">
        <authorList>
            <person name="Petersen C."/>
        </authorList>
    </citation>
    <scope>NUCLEOTIDE SEQUENCE</scope>
    <source>
        <strain evidence="2">IBT 21472</strain>
    </source>
</reference>
<dbReference type="AlphaFoldDB" id="A0A9W9PSY1"/>